<dbReference type="Proteomes" id="UP000316562">
    <property type="component" value="Unassembled WGS sequence"/>
</dbReference>
<gene>
    <name evidence="1" type="ORF">EVJ46_06330</name>
</gene>
<accession>A0A519BH76</accession>
<comment type="caution">
    <text evidence="1">The sequence shown here is derived from an EMBL/GenBank/DDBJ whole genome shotgun (WGS) entry which is preliminary data.</text>
</comment>
<protein>
    <recommendedName>
        <fullName evidence="3">Lipoprotein</fullName>
    </recommendedName>
</protein>
<sequence>MKTKKNIIISLLSLIFLVSALSGCGYNSYYATGAAGTGLSLNQALRLNRIMFNYLDIPALKYSILTHPAKQEMADKNYYQPSPVIKHLSANKVKKMRENKEQRNGDKQSGAYKIKTIGSKLFIQIFRKGTFNIDKLFNIKKITINVEKIKFDKGYEVVTLLLKNNKGEETISENFKYSNAGKVFKIKKYEVIENLTVAQKYKRGMTLWLKFS</sequence>
<dbReference type="AlphaFoldDB" id="A0A519BH76"/>
<proteinExistence type="predicted"/>
<dbReference type="EMBL" id="SGBC01000002">
    <property type="protein sequence ID" value="RZD16621.1"/>
    <property type="molecule type" value="Genomic_DNA"/>
</dbReference>
<evidence type="ECO:0008006" key="3">
    <source>
        <dbReference type="Google" id="ProtNLM"/>
    </source>
</evidence>
<evidence type="ECO:0000313" key="2">
    <source>
        <dbReference type="Proteomes" id="UP000316562"/>
    </source>
</evidence>
<reference evidence="1 2" key="1">
    <citation type="journal article" date="2019" name="ISME J.">
        <title>Insights into ecological role of a new deltaproteobacterial order Candidatus Acidulodesulfobacterales by metagenomics and metatranscriptomics.</title>
        <authorList>
            <person name="Tan S."/>
            <person name="Liu J."/>
            <person name="Fang Y."/>
            <person name="Hedlund B.P."/>
            <person name="Lian Z.H."/>
            <person name="Huang L.Y."/>
            <person name="Li J.T."/>
            <person name="Huang L.N."/>
            <person name="Li W.J."/>
            <person name="Jiang H.C."/>
            <person name="Dong H.L."/>
            <person name="Shu W.S."/>
        </authorList>
    </citation>
    <scope>NUCLEOTIDE SEQUENCE [LARGE SCALE GENOMIC DNA]</scope>
    <source>
        <strain evidence="1">AP2</strain>
    </source>
</reference>
<organism evidence="1 2">
    <name type="scientific">Acididesulfobacter guangdongensis</name>
    <dbReference type="NCBI Taxonomy" id="2597225"/>
    <lineage>
        <taxon>Bacteria</taxon>
        <taxon>Deltaproteobacteria</taxon>
        <taxon>Candidatus Acidulodesulfobacterales</taxon>
        <taxon>Candidatus Acididesulfobacter</taxon>
    </lineage>
</organism>
<evidence type="ECO:0000313" key="1">
    <source>
        <dbReference type="EMBL" id="RZD16621.1"/>
    </source>
</evidence>
<name>A0A519BH76_ACIG2</name>
<dbReference type="PROSITE" id="PS51257">
    <property type="entry name" value="PROKAR_LIPOPROTEIN"/>
    <property type="match status" value="1"/>
</dbReference>